<evidence type="ECO:0000313" key="7">
    <source>
        <dbReference type="Proteomes" id="UP001551675"/>
    </source>
</evidence>
<reference evidence="6 7" key="1">
    <citation type="submission" date="2024-06" db="EMBL/GenBank/DDBJ databases">
        <title>The Natural Products Discovery Center: Release of the First 8490 Sequenced Strains for Exploring Actinobacteria Biosynthetic Diversity.</title>
        <authorList>
            <person name="Kalkreuter E."/>
            <person name="Kautsar S.A."/>
            <person name="Yang D."/>
            <person name="Bader C.D."/>
            <person name="Teijaro C.N."/>
            <person name="Fluegel L."/>
            <person name="Davis C.M."/>
            <person name="Simpson J.R."/>
            <person name="Lauterbach L."/>
            <person name="Steele A.D."/>
            <person name="Gui C."/>
            <person name="Meng S."/>
            <person name="Li G."/>
            <person name="Viehrig K."/>
            <person name="Ye F."/>
            <person name="Su P."/>
            <person name="Kiefer A.F."/>
            <person name="Nichols A."/>
            <person name="Cepeda A.J."/>
            <person name="Yan W."/>
            <person name="Fan B."/>
            <person name="Jiang Y."/>
            <person name="Adhikari A."/>
            <person name="Zheng C.-J."/>
            <person name="Schuster L."/>
            <person name="Cowan T.M."/>
            <person name="Smanski M.J."/>
            <person name="Chevrette M.G."/>
            <person name="De Carvalho L.P.S."/>
            <person name="Shen B."/>
        </authorList>
    </citation>
    <scope>NUCLEOTIDE SEQUENCE [LARGE SCALE GENOMIC DNA]</scope>
    <source>
        <strain evidence="6 7">NPDC050100</strain>
    </source>
</reference>
<keyword evidence="2" id="KW-0378">Hydrolase</keyword>
<keyword evidence="1" id="KW-0479">Metal-binding</keyword>
<dbReference type="InterPro" id="IPR029052">
    <property type="entry name" value="Metallo-depent_PP-like"/>
</dbReference>
<evidence type="ECO:0000313" key="6">
    <source>
        <dbReference type="EMBL" id="MEV0971538.1"/>
    </source>
</evidence>
<comment type="caution">
    <text evidence="6">The sequence shown here is derived from an EMBL/GenBank/DDBJ whole genome shotgun (WGS) entry which is preliminary data.</text>
</comment>
<dbReference type="InterPro" id="IPR004843">
    <property type="entry name" value="Calcineurin-like_PHP"/>
</dbReference>
<evidence type="ECO:0000259" key="5">
    <source>
        <dbReference type="Pfam" id="PF00149"/>
    </source>
</evidence>
<evidence type="ECO:0000256" key="2">
    <source>
        <dbReference type="ARBA" id="ARBA00022801"/>
    </source>
</evidence>
<evidence type="ECO:0000256" key="1">
    <source>
        <dbReference type="ARBA" id="ARBA00022723"/>
    </source>
</evidence>
<feature type="domain" description="Calcineurin-like phosphoesterase" evidence="5">
    <location>
        <begin position="4"/>
        <end position="190"/>
    </location>
</feature>
<dbReference type="SUPFAM" id="SSF56300">
    <property type="entry name" value="Metallo-dependent phosphatases"/>
    <property type="match status" value="1"/>
</dbReference>
<dbReference type="Gene3D" id="3.60.21.10">
    <property type="match status" value="1"/>
</dbReference>
<accession>A0ABV3GIR8</accession>
<keyword evidence="3" id="KW-0408">Iron</keyword>
<dbReference type="PANTHER" id="PTHR42988:SF2">
    <property type="entry name" value="CYCLIC NUCLEOTIDE PHOSPHODIESTERASE CBUA0032-RELATED"/>
    <property type="match status" value="1"/>
</dbReference>
<evidence type="ECO:0000256" key="3">
    <source>
        <dbReference type="ARBA" id="ARBA00023004"/>
    </source>
</evidence>
<keyword evidence="7" id="KW-1185">Reference proteome</keyword>
<dbReference type="PANTHER" id="PTHR42988">
    <property type="entry name" value="PHOSPHOHYDROLASE"/>
    <property type="match status" value="1"/>
</dbReference>
<proteinExistence type="inferred from homology"/>
<organism evidence="6 7">
    <name type="scientific">Microtetraspora glauca</name>
    <dbReference type="NCBI Taxonomy" id="1996"/>
    <lineage>
        <taxon>Bacteria</taxon>
        <taxon>Bacillati</taxon>
        <taxon>Actinomycetota</taxon>
        <taxon>Actinomycetes</taxon>
        <taxon>Streptosporangiales</taxon>
        <taxon>Streptosporangiaceae</taxon>
        <taxon>Microtetraspora</taxon>
    </lineage>
</organism>
<protein>
    <submittedName>
        <fullName evidence="6">Metallophosphoesterase</fullName>
    </submittedName>
</protein>
<dbReference type="RefSeq" id="WP_358135924.1">
    <property type="nucleotide sequence ID" value="NZ_JBFALK010000013.1"/>
</dbReference>
<dbReference type="InterPro" id="IPR050884">
    <property type="entry name" value="CNP_phosphodiesterase-III"/>
</dbReference>
<gene>
    <name evidence="6" type="ORF">AB0I59_23220</name>
</gene>
<evidence type="ECO:0000256" key="4">
    <source>
        <dbReference type="ARBA" id="ARBA00025742"/>
    </source>
</evidence>
<dbReference type="Proteomes" id="UP001551675">
    <property type="component" value="Unassembled WGS sequence"/>
</dbReference>
<comment type="similarity">
    <text evidence="4">Belongs to the cyclic nucleotide phosphodiesterase class-III family.</text>
</comment>
<sequence>MLVLAHVSDIHIDGSDRNTARATRVLDHVGRLPVDAILLTGDIADHGAVEEYEITRGLIETRAPLVLCPGNHDIRENLRKVLLGDLNGDGVGSGGPVNQVLRLPGATIALCDSSIPGRPDGLLSDETLDWLDSVLTAAPDVPAFVGMHHPAVPLGIPYVDEIRLGEPERLAGVLARHPQVVAVLAGHAHTGAATTFAGLPLLVAPGVVNTALLPFEIESHPPVDRDLPPAVAFHVLDEGRVTTHYRPVG</sequence>
<name>A0ABV3GIR8_MICGL</name>
<dbReference type="EMBL" id="JBFALK010000013">
    <property type="protein sequence ID" value="MEV0971538.1"/>
    <property type="molecule type" value="Genomic_DNA"/>
</dbReference>
<dbReference type="Pfam" id="PF00149">
    <property type="entry name" value="Metallophos"/>
    <property type="match status" value="1"/>
</dbReference>